<dbReference type="GeneID" id="34591813"/>
<organism evidence="2 3">
    <name type="scientific">Fonsecaea nubica</name>
    <dbReference type="NCBI Taxonomy" id="856822"/>
    <lineage>
        <taxon>Eukaryota</taxon>
        <taxon>Fungi</taxon>
        <taxon>Dikarya</taxon>
        <taxon>Ascomycota</taxon>
        <taxon>Pezizomycotina</taxon>
        <taxon>Eurotiomycetes</taxon>
        <taxon>Chaetothyriomycetidae</taxon>
        <taxon>Chaetothyriales</taxon>
        <taxon>Herpotrichiellaceae</taxon>
        <taxon>Fonsecaea</taxon>
    </lineage>
</organism>
<evidence type="ECO:0000256" key="1">
    <source>
        <dbReference type="SAM" id="MobiDB-lite"/>
    </source>
</evidence>
<dbReference type="AlphaFoldDB" id="A0A178CMN2"/>
<sequence length="177" mass="19647">MKLAEFFEAVRGTSDAMPVVARSDPSMRRIPYIRPPYTSKRAPNNHHDTISKKAVTVSEDENHDLTSSDGVRSRPSPTRVEREAVEGVNNSDTDVDAADPDEALPMTNPDPLRFDLPQPVTRKACVLVTSATMNRSKRSPKAQRRPGSGVKSANRVQHREKSSTIMAEEPSTFRGHR</sequence>
<dbReference type="RefSeq" id="XP_022497324.1">
    <property type="nucleotide sequence ID" value="XM_022646686.1"/>
</dbReference>
<feature type="compositionally biased region" description="Basic residues" evidence="1">
    <location>
        <begin position="135"/>
        <end position="144"/>
    </location>
</feature>
<accession>A0A178CMN2</accession>
<dbReference type="Proteomes" id="UP000185904">
    <property type="component" value="Unassembled WGS sequence"/>
</dbReference>
<dbReference type="EMBL" id="LVCJ01000066">
    <property type="protein sequence ID" value="OAL31078.1"/>
    <property type="molecule type" value="Genomic_DNA"/>
</dbReference>
<gene>
    <name evidence="2" type="ORF">AYO20_08409</name>
</gene>
<keyword evidence="3" id="KW-1185">Reference proteome</keyword>
<name>A0A178CMN2_9EURO</name>
<reference evidence="2 3" key="1">
    <citation type="submission" date="2016-03" db="EMBL/GenBank/DDBJ databases">
        <title>The draft genome sequence of Fonsecaea nubica causative agent of cutaneous subcutaneous infection in human host.</title>
        <authorList>
            <person name="Costa F."/>
            <person name="Sybren D.H."/>
            <person name="Raittz R.T."/>
            <person name="Weiss V.A."/>
            <person name="Leao A.C."/>
            <person name="Gomes R."/>
            <person name="De Souza E.M."/>
            <person name="Pedrosa F.O."/>
            <person name="Steffens M.B."/>
            <person name="Bombassaro A."/>
            <person name="Tadra-Sfeir M.Z."/>
            <person name="Moreno L.F."/>
            <person name="Najafzadeh M.J."/>
            <person name="Felipe M.S."/>
            <person name="Teixeira M."/>
            <person name="Sun J."/>
            <person name="Xi L."/>
            <person name="Castro M.A."/>
            <person name="Vicente V.A."/>
        </authorList>
    </citation>
    <scope>NUCLEOTIDE SEQUENCE [LARGE SCALE GENOMIC DNA]</scope>
    <source>
        <strain evidence="2 3">CBS 269.64</strain>
    </source>
</reference>
<feature type="region of interest" description="Disordered" evidence="1">
    <location>
        <begin position="129"/>
        <end position="177"/>
    </location>
</feature>
<protein>
    <submittedName>
        <fullName evidence="2">Uncharacterized protein</fullName>
    </submittedName>
</protein>
<feature type="region of interest" description="Disordered" evidence="1">
    <location>
        <begin position="29"/>
        <end position="116"/>
    </location>
</feature>
<comment type="caution">
    <text evidence="2">The sequence shown here is derived from an EMBL/GenBank/DDBJ whole genome shotgun (WGS) entry which is preliminary data.</text>
</comment>
<proteinExistence type="predicted"/>
<feature type="compositionally biased region" description="Acidic residues" evidence="1">
    <location>
        <begin position="93"/>
        <end position="102"/>
    </location>
</feature>
<evidence type="ECO:0000313" key="2">
    <source>
        <dbReference type="EMBL" id="OAL31078.1"/>
    </source>
</evidence>
<evidence type="ECO:0000313" key="3">
    <source>
        <dbReference type="Proteomes" id="UP000185904"/>
    </source>
</evidence>